<sequence>MYPWMGFLIGVAVGVVCTLGFQVLVVWCVARDLDDAGWMMEGRDDR</sequence>
<keyword evidence="1" id="KW-0472">Membrane</keyword>
<protein>
    <submittedName>
        <fullName evidence="2">Uncharacterized protein</fullName>
    </submittedName>
</protein>
<proteinExistence type="predicted"/>
<accession>A0A1H0IDM9</accession>
<organism evidence="2 3">
    <name type="scientific">Halomonas shengliensis</name>
    <dbReference type="NCBI Taxonomy" id="419597"/>
    <lineage>
        <taxon>Bacteria</taxon>
        <taxon>Pseudomonadati</taxon>
        <taxon>Pseudomonadota</taxon>
        <taxon>Gammaproteobacteria</taxon>
        <taxon>Oceanospirillales</taxon>
        <taxon>Halomonadaceae</taxon>
        <taxon>Halomonas</taxon>
    </lineage>
</organism>
<gene>
    <name evidence="2" type="ORF">SAMN04487957_10569</name>
</gene>
<dbReference type="EMBL" id="FNIV01000005">
    <property type="protein sequence ID" value="SDO29181.1"/>
    <property type="molecule type" value="Genomic_DNA"/>
</dbReference>
<evidence type="ECO:0000313" key="3">
    <source>
        <dbReference type="Proteomes" id="UP000199075"/>
    </source>
</evidence>
<dbReference type="RefSeq" id="WP_176760261.1">
    <property type="nucleotide sequence ID" value="NZ_FNIV01000005.1"/>
</dbReference>
<keyword evidence="3" id="KW-1185">Reference proteome</keyword>
<keyword evidence="1" id="KW-0812">Transmembrane</keyword>
<name>A0A1H0IDM9_9GAMM</name>
<evidence type="ECO:0000256" key="1">
    <source>
        <dbReference type="SAM" id="Phobius"/>
    </source>
</evidence>
<keyword evidence="1" id="KW-1133">Transmembrane helix</keyword>
<reference evidence="3" key="1">
    <citation type="submission" date="2016-10" db="EMBL/GenBank/DDBJ databases">
        <authorList>
            <person name="Varghese N."/>
            <person name="Submissions S."/>
        </authorList>
    </citation>
    <scope>NUCLEOTIDE SEQUENCE [LARGE SCALE GENOMIC DNA]</scope>
    <source>
        <strain evidence="3">CGMCC 1.6444</strain>
    </source>
</reference>
<feature type="transmembrane region" description="Helical" evidence="1">
    <location>
        <begin position="6"/>
        <end position="30"/>
    </location>
</feature>
<dbReference type="STRING" id="419597.SAMN04487957_10569"/>
<dbReference type="AlphaFoldDB" id="A0A1H0IDM9"/>
<dbReference type="Proteomes" id="UP000199075">
    <property type="component" value="Unassembled WGS sequence"/>
</dbReference>
<evidence type="ECO:0000313" key="2">
    <source>
        <dbReference type="EMBL" id="SDO29181.1"/>
    </source>
</evidence>